<sequence length="230" mass="23978">MPLLPENAPVDAVKEVLGRGGGAVAPPSVTARAAPGTGLRTAPPEPAPARPGPRIPLSAVLAGRRSVRRFAAAAVPAETLGSVLDLAEAAQRRQWPRAAHDPLRPDVLVAAYRVEGVPPGLHRRAPDGRLTSLGTPSWMAELPGRYTDAPCLLLICGTLHRAGADGYGGLLVRVGALGHAIWLAARTHALEASVYAGSSVEVCRELRAVEPGSRHLFTVALGYAHPDGER</sequence>
<dbReference type="Proteomes" id="UP000217103">
    <property type="component" value="Unassembled WGS sequence"/>
</dbReference>
<dbReference type="SUPFAM" id="SSF55469">
    <property type="entry name" value="FMN-dependent nitroreductase-like"/>
    <property type="match status" value="1"/>
</dbReference>
<feature type="domain" description="Nitroreductase" evidence="2">
    <location>
        <begin position="62"/>
        <end position="223"/>
    </location>
</feature>
<dbReference type="InterPro" id="IPR029479">
    <property type="entry name" value="Nitroreductase"/>
</dbReference>
<proteinExistence type="predicted"/>
<dbReference type="GO" id="GO:0016491">
    <property type="term" value="F:oxidoreductase activity"/>
    <property type="evidence" value="ECO:0007669"/>
    <property type="project" value="InterPro"/>
</dbReference>
<keyword evidence="4" id="KW-1185">Reference proteome</keyword>
<dbReference type="STRING" id="35622.SAMN04489764_3187"/>
<protein>
    <recommendedName>
        <fullName evidence="2">Nitroreductase domain-containing protein</fullName>
    </recommendedName>
</protein>
<accession>A0A1H1FU78</accession>
<dbReference type="OrthoDB" id="3543050at2"/>
<feature type="compositionally biased region" description="Pro residues" evidence="1">
    <location>
        <begin position="43"/>
        <end position="54"/>
    </location>
</feature>
<evidence type="ECO:0000313" key="4">
    <source>
        <dbReference type="Proteomes" id="UP000217103"/>
    </source>
</evidence>
<name>A0A1H1FU78_9ACTN</name>
<evidence type="ECO:0000313" key="3">
    <source>
        <dbReference type="EMBL" id="SDR04494.1"/>
    </source>
</evidence>
<feature type="region of interest" description="Disordered" evidence="1">
    <location>
        <begin position="19"/>
        <end position="54"/>
    </location>
</feature>
<organism evidence="3 4">
    <name type="scientific">Thermostaphylospora chromogena</name>
    <dbReference type="NCBI Taxonomy" id="35622"/>
    <lineage>
        <taxon>Bacteria</taxon>
        <taxon>Bacillati</taxon>
        <taxon>Actinomycetota</taxon>
        <taxon>Actinomycetes</taxon>
        <taxon>Streptosporangiales</taxon>
        <taxon>Thermomonosporaceae</taxon>
        <taxon>Thermostaphylospora</taxon>
    </lineage>
</organism>
<dbReference type="Pfam" id="PF00881">
    <property type="entry name" value="Nitroreductase"/>
    <property type="match status" value="1"/>
</dbReference>
<evidence type="ECO:0000259" key="2">
    <source>
        <dbReference type="Pfam" id="PF00881"/>
    </source>
</evidence>
<evidence type="ECO:0000256" key="1">
    <source>
        <dbReference type="SAM" id="MobiDB-lite"/>
    </source>
</evidence>
<gene>
    <name evidence="3" type="ORF">SAMN04489764_3187</name>
</gene>
<dbReference type="AlphaFoldDB" id="A0A1H1FU78"/>
<reference evidence="3 4" key="1">
    <citation type="submission" date="2016-10" db="EMBL/GenBank/DDBJ databases">
        <authorList>
            <person name="de Groot N.N."/>
        </authorList>
    </citation>
    <scope>NUCLEOTIDE SEQUENCE [LARGE SCALE GENOMIC DNA]</scope>
    <source>
        <strain evidence="3 4">DSM 43794</strain>
    </source>
</reference>
<dbReference type="Gene3D" id="3.40.109.10">
    <property type="entry name" value="NADH Oxidase"/>
    <property type="match status" value="1"/>
</dbReference>
<dbReference type="InterPro" id="IPR000415">
    <property type="entry name" value="Nitroreductase-like"/>
</dbReference>
<dbReference type="EMBL" id="FNKK01000002">
    <property type="protein sequence ID" value="SDR04494.1"/>
    <property type="molecule type" value="Genomic_DNA"/>
</dbReference>
<dbReference type="RefSeq" id="WP_093259734.1">
    <property type="nucleotide sequence ID" value="NZ_FNKK01000002.1"/>
</dbReference>